<evidence type="ECO:0000313" key="1">
    <source>
        <dbReference type="EMBL" id="KPJ02504.1"/>
    </source>
</evidence>
<reference evidence="1 2" key="1">
    <citation type="journal article" date="2015" name="Nat. Commun.">
        <title>Outbred genome sequencing and CRISPR/Cas9 gene editing in butterflies.</title>
        <authorList>
            <person name="Li X."/>
            <person name="Fan D."/>
            <person name="Zhang W."/>
            <person name="Liu G."/>
            <person name="Zhang L."/>
            <person name="Zhao L."/>
            <person name="Fang X."/>
            <person name="Chen L."/>
            <person name="Dong Y."/>
            <person name="Chen Y."/>
            <person name="Ding Y."/>
            <person name="Zhao R."/>
            <person name="Feng M."/>
            <person name="Zhu Y."/>
            <person name="Feng Y."/>
            <person name="Jiang X."/>
            <person name="Zhu D."/>
            <person name="Xiang H."/>
            <person name="Feng X."/>
            <person name="Li S."/>
            <person name="Wang J."/>
            <person name="Zhang G."/>
            <person name="Kronforst M.R."/>
            <person name="Wang W."/>
        </authorList>
    </citation>
    <scope>NUCLEOTIDE SEQUENCE [LARGE SCALE GENOMIC DNA]</scope>
    <source>
        <strain evidence="1">Ya'a_city_454_Px</strain>
        <tissue evidence="1">Whole body</tissue>
    </source>
</reference>
<name>A0A194QAP4_PAPXU</name>
<keyword evidence="2" id="KW-1185">Reference proteome</keyword>
<evidence type="ECO:0000313" key="2">
    <source>
        <dbReference type="Proteomes" id="UP000053268"/>
    </source>
</evidence>
<dbReference type="AlphaFoldDB" id="A0A194QAP4"/>
<gene>
    <name evidence="1" type="ORF">RR46_09707</name>
</gene>
<sequence length="184" mass="20386">MTGALPAVDIGRHLAHLVDTFATLRRTPRLHRHVRKQTQFILSSHVIHNKYEDNLSKDFRATFDLMALQLLHADVKVDIGRWATSLAQSLRVAPTAQIASRPHFATADSIITRRVENKAVCGVLEGGEGRLQSLARLLIVCGPRCPTGWSRFFQLIPGTLALPMIMLGDLKAPYHNAATILAPR</sequence>
<accession>A0A194QAP4</accession>
<dbReference type="EMBL" id="KQ459232">
    <property type="protein sequence ID" value="KPJ02504.1"/>
    <property type="molecule type" value="Genomic_DNA"/>
</dbReference>
<organism evidence="1 2">
    <name type="scientific">Papilio xuthus</name>
    <name type="common">Asian swallowtail butterfly</name>
    <dbReference type="NCBI Taxonomy" id="66420"/>
    <lineage>
        <taxon>Eukaryota</taxon>
        <taxon>Metazoa</taxon>
        <taxon>Ecdysozoa</taxon>
        <taxon>Arthropoda</taxon>
        <taxon>Hexapoda</taxon>
        <taxon>Insecta</taxon>
        <taxon>Pterygota</taxon>
        <taxon>Neoptera</taxon>
        <taxon>Endopterygota</taxon>
        <taxon>Lepidoptera</taxon>
        <taxon>Glossata</taxon>
        <taxon>Ditrysia</taxon>
        <taxon>Papilionoidea</taxon>
        <taxon>Papilionidae</taxon>
        <taxon>Papilioninae</taxon>
        <taxon>Papilio</taxon>
    </lineage>
</organism>
<protein>
    <submittedName>
        <fullName evidence="1">Uncharacterized protein</fullName>
    </submittedName>
</protein>
<proteinExistence type="predicted"/>
<dbReference type="Proteomes" id="UP000053268">
    <property type="component" value="Unassembled WGS sequence"/>
</dbReference>